<accession>A0A368TBG3</accession>
<dbReference type="AlphaFoldDB" id="A0A368TBG3"/>
<feature type="transmembrane region" description="Helical" evidence="1">
    <location>
        <begin position="88"/>
        <end position="106"/>
    </location>
</feature>
<name>A0A368TBG3_9ACTN</name>
<protein>
    <submittedName>
        <fullName evidence="2">Uncharacterized protein</fullName>
    </submittedName>
</protein>
<dbReference type="Proteomes" id="UP000253318">
    <property type="component" value="Unassembled WGS sequence"/>
</dbReference>
<evidence type="ECO:0000313" key="3">
    <source>
        <dbReference type="Proteomes" id="UP000253318"/>
    </source>
</evidence>
<keyword evidence="1" id="KW-0472">Membrane</keyword>
<evidence type="ECO:0000256" key="1">
    <source>
        <dbReference type="SAM" id="Phobius"/>
    </source>
</evidence>
<feature type="transmembrane region" description="Helical" evidence="1">
    <location>
        <begin position="56"/>
        <end position="79"/>
    </location>
</feature>
<feature type="transmembrane region" description="Helical" evidence="1">
    <location>
        <begin position="21"/>
        <end position="44"/>
    </location>
</feature>
<reference evidence="2 3" key="1">
    <citation type="submission" date="2018-04" db="EMBL/GenBank/DDBJ databases">
        <title>Novel actinobacteria from marine sediment.</title>
        <authorList>
            <person name="Ng Z.Y."/>
            <person name="Tan G.Y.A."/>
        </authorList>
    </citation>
    <scope>NUCLEOTIDE SEQUENCE [LARGE SCALE GENOMIC DNA]</scope>
    <source>
        <strain evidence="2 3">TPS81</strain>
    </source>
</reference>
<keyword evidence="3" id="KW-1185">Reference proteome</keyword>
<keyword evidence="1" id="KW-0812">Transmembrane</keyword>
<evidence type="ECO:0000313" key="2">
    <source>
        <dbReference type="EMBL" id="RCV62494.1"/>
    </source>
</evidence>
<gene>
    <name evidence="2" type="ORF">DEF24_01005</name>
</gene>
<dbReference type="OrthoDB" id="9927950at2"/>
<organism evidence="2 3">
    <name type="scientific">Marinitenerispora sediminis</name>
    <dbReference type="NCBI Taxonomy" id="1931232"/>
    <lineage>
        <taxon>Bacteria</taxon>
        <taxon>Bacillati</taxon>
        <taxon>Actinomycetota</taxon>
        <taxon>Actinomycetes</taxon>
        <taxon>Streptosporangiales</taxon>
        <taxon>Nocardiopsidaceae</taxon>
        <taxon>Marinitenerispora</taxon>
    </lineage>
</organism>
<dbReference type="EMBL" id="QEIN01000004">
    <property type="protein sequence ID" value="RCV62494.1"/>
    <property type="molecule type" value="Genomic_DNA"/>
</dbReference>
<dbReference type="RefSeq" id="WP_114398681.1">
    <property type="nucleotide sequence ID" value="NZ_QEIM01000085.1"/>
</dbReference>
<comment type="caution">
    <text evidence="2">The sequence shown here is derived from an EMBL/GenBank/DDBJ whole genome shotgun (WGS) entry which is preliminary data.</text>
</comment>
<keyword evidence="1" id="KW-1133">Transmembrane helix</keyword>
<proteinExistence type="predicted"/>
<sequence length="146" mass="14544">MSGMNGTRTTSRRPAWRHVAFGALVGAGATLGVGLVVDGIGWVVNDLTADQVIGANIGLGMATFAARLVATPLAGWWLLRRLEVPRPGLAALVGAIVYVVLAWTLAGDPALPGAVLAWLPLGALAGAAGAGAACAVGRRVSAAGRG</sequence>
<feature type="transmembrane region" description="Helical" evidence="1">
    <location>
        <begin position="118"/>
        <end position="137"/>
    </location>
</feature>